<evidence type="ECO:0000313" key="2">
    <source>
        <dbReference type="Proteomes" id="UP000626554"/>
    </source>
</evidence>
<dbReference type="Proteomes" id="UP000626554">
    <property type="component" value="Unassembled WGS sequence"/>
</dbReference>
<evidence type="ECO:0008006" key="3">
    <source>
        <dbReference type="Google" id="ProtNLM"/>
    </source>
</evidence>
<evidence type="ECO:0000313" key="1">
    <source>
        <dbReference type="EMBL" id="NVO84228.1"/>
    </source>
</evidence>
<name>A0ABX2PZX1_9BACT</name>
<accession>A0ABX2PZX1</accession>
<dbReference type="RefSeq" id="WP_176898556.1">
    <property type="nucleotide sequence ID" value="NZ_JABKAV010000009.1"/>
</dbReference>
<gene>
    <name evidence="1" type="ORF">HW556_04985</name>
</gene>
<keyword evidence="2" id="KW-1185">Reference proteome</keyword>
<reference evidence="1 2" key="1">
    <citation type="submission" date="2020-05" db="EMBL/GenBank/DDBJ databases">
        <title>Hymenobacter terrestris sp. nov. and Hymenobacter lapidiphilus sp. nov., isolated from regoliths in Antarctica.</title>
        <authorList>
            <person name="Sedlacek I."/>
            <person name="Pantucek R."/>
            <person name="Zeman M."/>
            <person name="Holochova P."/>
            <person name="Kralova S."/>
            <person name="Stankova E."/>
            <person name="Sedo O."/>
            <person name="Micenkova L."/>
            <person name="Svec P."/>
            <person name="Gupta V."/>
            <person name="Sood U."/>
            <person name="Korpole U.S."/>
            <person name="Lal R."/>
        </authorList>
    </citation>
    <scope>NUCLEOTIDE SEQUENCE [LARGE SCALE GENOMIC DNA]</scope>
    <source>
        <strain evidence="1 2">P5252</strain>
    </source>
</reference>
<protein>
    <recommendedName>
        <fullName evidence="3">HNH endonuclease 5 domain-containing protein</fullName>
    </recommendedName>
</protein>
<organism evidence="1 2">
    <name type="scientific">Hymenobacter terrestris</name>
    <dbReference type="NCBI Taxonomy" id="2748310"/>
    <lineage>
        <taxon>Bacteria</taxon>
        <taxon>Pseudomonadati</taxon>
        <taxon>Bacteroidota</taxon>
        <taxon>Cytophagia</taxon>
        <taxon>Cytophagales</taxon>
        <taxon>Hymenobacteraceae</taxon>
        <taxon>Hymenobacter</taxon>
    </lineage>
</organism>
<sequence length="314" mass="36308">MLTIEHAPPESLGGSGGTLTCKECNSTAGTEIDAYLVGRLREIESRAFMPETETRVKVTNGGVTVQGKIAVDKHGTMTMTHDIKLNHPGKLADFIERVNPDTNPLINIQFNNRNNKTDFARWQVGLLKSAYLLIFKRYGYSFILDSVYDIVRKQIRNPKFKIYPGKFWIEDGILREEYNGINLSNTPMLESIYCVFSLQTSVSKYLYGIHLPIPMLPAEVLLENLHRILANGKMEFSFEKEESDKDFLFNIENIDSMQNWFYRIRNVKIGLYDKLNIPTAINYLKKPVTKWEYNYYFFPPKPTDVWPPRLVRSN</sequence>
<dbReference type="EMBL" id="JABKAV010000009">
    <property type="protein sequence ID" value="NVO84228.1"/>
    <property type="molecule type" value="Genomic_DNA"/>
</dbReference>
<comment type="caution">
    <text evidence="1">The sequence shown here is derived from an EMBL/GenBank/DDBJ whole genome shotgun (WGS) entry which is preliminary data.</text>
</comment>
<proteinExistence type="predicted"/>